<gene>
    <name evidence="8" type="ORF">CVLEPA_LOCUS21066</name>
</gene>
<evidence type="ECO:0000256" key="2">
    <source>
        <dbReference type="ARBA" id="ARBA00011036"/>
    </source>
</evidence>
<feature type="domain" description="Ammonium transporter AmtB-like" evidence="7">
    <location>
        <begin position="55"/>
        <end position="407"/>
    </location>
</feature>
<feature type="transmembrane region" description="Helical" evidence="6">
    <location>
        <begin position="12"/>
        <end position="30"/>
    </location>
</feature>
<feature type="transmembrane region" description="Helical" evidence="6">
    <location>
        <begin position="151"/>
        <end position="170"/>
    </location>
</feature>
<dbReference type="InterPro" id="IPR002229">
    <property type="entry name" value="RhesusRHD"/>
</dbReference>
<feature type="transmembrane region" description="Helical" evidence="6">
    <location>
        <begin position="182"/>
        <end position="200"/>
    </location>
</feature>
<comment type="caution">
    <text evidence="8">The sequence shown here is derived from an EMBL/GenBank/DDBJ whole genome shotgun (WGS) entry which is preliminary data.</text>
</comment>
<accession>A0ABP0GE05</accession>
<evidence type="ECO:0000256" key="6">
    <source>
        <dbReference type="SAM" id="Phobius"/>
    </source>
</evidence>
<feature type="transmembrane region" description="Helical" evidence="6">
    <location>
        <begin position="212"/>
        <end position="231"/>
    </location>
</feature>
<dbReference type="InterPro" id="IPR024041">
    <property type="entry name" value="NH4_transpt_AmtB-like_dom"/>
</dbReference>
<evidence type="ECO:0000256" key="4">
    <source>
        <dbReference type="ARBA" id="ARBA00022989"/>
    </source>
</evidence>
<dbReference type="Pfam" id="PF00909">
    <property type="entry name" value="Ammonium_transp"/>
    <property type="match status" value="1"/>
</dbReference>
<evidence type="ECO:0000313" key="8">
    <source>
        <dbReference type="EMBL" id="CAK8689086.1"/>
    </source>
</evidence>
<feature type="transmembrane region" description="Helical" evidence="6">
    <location>
        <begin position="343"/>
        <end position="362"/>
    </location>
</feature>
<comment type="subcellular location">
    <subcellularLocation>
        <location evidence="1">Membrane</location>
        <topology evidence="1">Multi-pass membrane protein</topology>
    </subcellularLocation>
</comment>
<evidence type="ECO:0000256" key="5">
    <source>
        <dbReference type="ARBA" id="ARBA00023136"/>
    </source>
</evidence>
<feature type="transmembrane region" description="Helical" evidence="6">
    <location>
        <begin position="382"/>
        <end position="405"/>
    </location>
</feature>
<dbReference type="Gene3D" id="1.10.3430.10">
    <property type="entry name" value="Ammonium transporter AmtB like domains"/>
    <property type="match status" value="1"/>
</dbReference>
<keyword evidence="4 6" id="KW-1133">Transmembrane helix</keyword>
<feature type="transmembrane region" description="Helical" evidence="6">
    <location>
        <begin position="60"/>
        <end position="79"/>
    </location>
</feature>
<feature type="transmembrane region" description="Helical" evidence="6">
    <location>
        <begin position="251"/>
        <end position="269"/>
    </location>
</feature>
<keyword evidence="9" id="KW-1185">Reference proteome</keyword>
<feature type="transmembrane region" description="Helical" evidence="6">
    <location>
        <begin position="91"/>
        <end position="112"/>
    </location>
</feature>
<evidence type="ECO:0000313" key="9">
    <source>
        <dbReference type="Proteomes" id="UP001642483"/>
    </source>
</evidence>
<evidence type="ECO:0000259" key="7">
    <source>
        <dbReference type="Pfam" id="PF00909"/>
    </source>
</evidence>
<keyword evidence="5 6" id="KW-0472">Membrane</keyword>
<feature type="transmembrane region" description="Helical" evidence="6">
    <location>
        <begin position="124"/>
        <end position="144"/>
    </location>
</feature>
<dbReference type="PANTHER" id="PTHR11730:SF60">
    <property type="entry name" value="RH50, ISOFORM D"/>
    <property type="match status" value="1"/>
</dbReference>
<keyword evidence="3 6" id="KW-0812">Transmembrane</keyword>
<dbReference type="PRINTS" id="PR00342">
    <property type="entry name" value="RHESUSRHD"/>
</dbReference>
<dbReference type="SUPFAM" id="SSF111352">
    <property type="entry name" value="Ammonium transporter"/>
    <property type="match status" value="1"/>
</dbReference>
<dbReference type="InterPro" id="IPR029020">
    <property type="entry name" value="Ammonium/urea_transptr"/>
</dbReference>
<evidence type="ECO:0000256" key="3">
    <source>
        <dbReference type="ARBA" id="ARBA00022692"/>
    </source>
</evidence>
<dbReference type="PANTHER" id="PTHR11730">
    <property type="entry name" value="AMMONIUM TRANSPORTER"/>
    <property type="match status" value="1"/>
</dbReference>
<comment type="similarity">
    <text evidence="2">Belongs to the ammonium transporter (TC 2.A.49) family. Rh subfamily.</text>
</comment>
<evidence type="ECO:0000256" key="1">
    <source>
        <dbReference type="ARBA" id="ARBA00004141"/>
    </source>
</evidence>
<dbReference type="EMBL" id="CAWYQH010000108">
    <property type="protein sequence ID" value="CAK8689086.1"/>
    <property type="molecule type" value="Genomic_DNA"/>
</dbReference>
<organism evidence="8 9">
    <name type="scientific">Clavelina lepadiformis</name>
    <name type="common">Light-bulb sea squirt</name>
    <name type="synonym">Ascidia lepadiformis</name>
    <dbReference type="NCBI Taxonomy" id="159417"/>
    <lineage>
        <taxon>Eukaryota</taxon>
        <taxon>Metazoa</taxon>
        <taxon>Chordata</taxon>
        <taxon>Tunicata</taxon>
        <taxon>Ascidiacea</taxon>
        <taxon>Aplousobranchia</taxon>
        <taxon>Clavelinidae</taxon>
        <taxon>Clavelina</taxon>
    </lineage>
</organism>
<name>A0ABP0GE05_CLALP</name>
<dbReference type="Proteomes" id="UP001642483">
    <property type="component" value="Unassembled WGS sequence"/>
</dbReference>
<proteinExistence type="inferred from homology"/>
<sequence>MSNTRGKETSILLVAQVIFIVLFGLFVDYGERAGPASHGDHNSTSEVAGEELTFDQFYPMYQDVHVMMLIGFGFLMTFLKRHGFGSVSFNFLLTCYVIEWSTLVNGWFGMIGGSTNKIHLDVESLLHADFAAATVLISFGAILGVASPVQLIIMATIEVVVYNVSIYVGVEIFKAVDVGGSIFIHAFGAYFGLAVARMLYKKAQTEHTKEGSIYHSDIFAMIGTIFLWLYWPSFNAGPAVGNERHRAVINTVLSLSACTVVTFAISSVIDKKGKLNMVHIQNATLAGGVAMGASADLLTHPFGALLIGSSAAVVSTLGYQYLQPILQKRIKLHDTCGVHNLHGMPGILGAIVSAITISAANMDAYQASFSIFNWTVPQQAGYQIAAMAVALGIAIVSGALTGLLLKAPIWDNLTTEELYEDEVFWDCDEEPQLSQSEKLENGTS</sequence>
<reference evidence="8 9" key="1">
    <citation type="submission" date="2024-02" db="EMBL/GenBank/DDBJ databases">
        <authorList>
            <person name="Daric V."/>
            <person name="Darras S."/>
        </authorList>
    </citation>
    <scope>NUCLEOTIDE SEQUENCE [LARGE SCALE GENOMIC DNA]</scope>
</reference>
<protein>
    <recommendedName>
        <fullName evidence="7">Ammonium transporter AmtB-like domain-containing protein</fullName>
    </recommendedName>
</protein>